<evidence type="ECO:0000256" key="4">
    <source>
        <dbReference type="SAM" id="MobiDB-lite"/>
    </source>
</evidence>
<evidence type="ECO:0000256" key="2">
    <source>
        <dbReference type="ARBA" id="ARBA00022840"/>
    </source>
</evidence>
<proteinExistence type="predicted"/>
<evidence type="ECO:0000256" key="3">
    <source>
        <dbReference type="ARBA" id="ARBA00023186"/>
    </source>
</evidence>
<dbReference type="InterPro" id="IPR013126">
    <property type="entry name" value="Hsp_70_fam"/>
</dbReference>
<dbReference type="PRINTS" id="PR00301">
    <property type="entry name" value="HEATSHOCK70"/>
</dbReference>
<dbReference type="Gene3D" id="3.90.640.10">
    <property type="entry name" value="Actin, Chain A, domain 4"/>
    <property type="match status" value="1"/>
</dbReference>
<reference evidence="5 6" key="1">
    <citation type="journal article" date="2023" name="Microb. Genom.">
        <title>Mesoterricola silvestris gen. nov., sp. nov., Mesoterricola sediminis sp. nov., Geothrix oryzae sp. nov., Geothrix edaphica sp. nov., Geothrix rubra sp. nov., and Geothrix limicola sp. nov., six novel members of Acidobacteriota isolated from soils.</title>
        <authorList>
            <person name="Weisberg A.J."/>
            <person name="Pearce E."/>
            <person name="Kramer C.G."/>
            <person name="Chang J.H."/>
            <person name="Clarke C.R."/>
        </authorList>
    </citation>
    <scope>NUCLEOTIDE SEQUENCE [LARGE SCALE GENOMIC DNA]</scope>
    <source>
        <strain evidence="5 6">ID09-01A</strain>
    </source>
</reference>
<keyword evidence="1" id="KW-0547">Nucleotide-binding</keyword>
<keyword evidence="6" id="KW-1185">Reference proteome</keyword>
<dbReference type="InterPro" id="IPR043129">
    <property type="entry name" value="ATPase_NBD"/>
</dbReference>
<comment type="caution">
    <text evidence="5">The sequence shown here is derived from an EMBL/GenBank/DDBJ whole genome shotgun (WGS) entry which is preliminary data.</text>
</comment>
<evidence type="ECO:0000313" key="5">
    <source>
        <dbReference type="EMBL" id="MDX3698785.1"/>
    </source>
</evidence>
<dbReference type="EMBL" id="JARAYU010000001">
    <property type="protein sequence ID" value="MDX3698785.1"/>
    <property type="molecule type" value="Genomic_DNA"/>
</dbReference>
<keyword evidence="2" id="KW-0067">ATP-binding</keyword>
<dbReference type="SUPFAM" id="SSF48452">
    <property type="entry name" value="TPR-like"/>
    <property type="match status" value="1"/>
</dbReference>
<dbReference type="RefSeq" id="WP_046704591.1">
    <property type="nucleotide sequence ID" value="NZ_JARAUR010000084.1"/>
</dbReference>
<gene>
    <name evidence="5" type="ORF">PV662_03250</name>
</gene>
<evidence type="ECO:0000256" key="1">
    <source>
        <dbReference type="ARBA" id="ARBA00022741"/>
    </source>
</evidence>
<sequence>MTAPRRTGASGHEIGLGLDFGSTGLRAAFGRPGGSVRRLTPSASYWPWLLCEPAVTGPLPVTFPSLKSRLGSGRAVLVGDARTTPDELVTRMLRELREQVEAAASGRIAQTVVSVPVGYRSAQRAALLDAARAAGLTEVRLIGDAMAAVIGHTAGRGSSTCLVYGLGYGGFELGLIRGARGRYRALGHETASSTGGRAFDEAALTAVARTVRDRTDPDGLDEADWLGLRARVQEIRERLGAPGGDDSAVLETALGGSAERLRFDRDQQEAFLDRHVRRTLGRAHTLLDQSGMAARDVDTLLLVGGGTRLEQVRAGARGLGRTTVRASADLLALGALMHASRLAGLPPSGLDGLALESEASDDTLADSPRLSVTLLSGPGVTDGAPLDIARARELVARGQVTEARALLEAVVAEARALLDALDAPGPVDAAEPSGLSGPSRSAESAHPADQDAARLLSAARDLLTQGRYDRAVRTAHAAWQAAHDGASGPDLLDAMIHVHCAAAMADSSPEHFTDAYRWLRCAYDHDPTNTRVRELLAERTYRHADRLHGRGRRDEAVEALRQCLAWNPEHGSAQDLLERLGRHGRNHGARGGVPR</sequence>
<dbReference type="Pfam" id="PF00012">
    <property type="entry name" value="HSP70"/>
    <property type="match status" value="1"/>
</dbReference>
<dbReference type="Proteomes" id="UP001271274">
    <property type="component" value="Unassembled WGS sequence"/>
</dbReference>
<dbReference type="Gene3D" id="1.25.40.10">
    <property type="entry name" value="Tetratricopeptide repeat domain"/>
    <property type="match status" value="1"/>
</dbReference>
<evidence type="ECO:0000313" key="6">
    <source>
        <dbReference type="Proteomes" id="UP001271274"/>
    </source>
</evidence>
<dbReference type="InterPro" id="IPR011990">
    <property type="entry name" value="TPR-like_helical_dom_sf"/>
</dbReference>
<dbReference type="PANTHER" id="PTHR45639">
    <property type="entry name" value="HSC70CB, ISOFORM G-RELATED"/>
    <property type="match status" value="1"/>
</dbReference>
<accession>A0ABU4N6Y0</accession>
<dbReference type="SUPFAM" id="SSF53067">
    <property type="entry name" value="Actin-like ATPase domain"/>
    <property type="match status" value="2"/>
</dbReference>
<keyword evidence="3" id="KW-0143">Chaperone</keyword>
<dbReference type="Gene3D" id="3.30.420.40">
    <property type="match status" value="2"/>
</dbReference>
<protein>
    <submittedName>
        <fullName evidence="5">Hsp70 family protein</fullName>
    </submittedName>
</protein>
<organism evidence="5 6">
    <name type="scientific">Streptomyces europaeiscabiei</name>
    <dbReference type="NCBI Taxonomy" id="146819"/>
    <lineage>
        <taxon>Bacteria</taxon>
        <taxon>Bacillati</taxon>
        <taxon>Actinomycetota</taxon>
        <taxon>Actinomycetes</taxon>
        <taxon>Kitasatosporales</taxon>
        <taxon>Streptomycetaceae</taxon>
        <taxon>Streptomyces</taxon>
    </lineage>
</organism>
<name>A0ABU4N6Y0_9ACTN</name>
<feature type="region of interest" description="Disordered" evidence="4">
    <location>
        <begin position="425"/>
        <end position="450"/>
    </location>
</feature>